<dbReference type="InterPro" id="IPR003018">
    <property type="entry name" value="GAF"/>
</dbReference>
<keyword evidence="5" id="KW-0804">Transcription</keyword>
<dbReference type="PANTHER" id="PTHR32071:SF123">
    <property type="entry name" value="DNA-BINDING TRANSCRIPTIONAL ACTIVATOR HYFR-RELATED"/>
    <property type="match status" value="1"/>
</dbReference>
<dbReference type="InterPro" id="IPR027417">
    <property type="entry name" value="P-loop_NTPase"/>
</dbReference>
<dbReference type="InterPro" id="IPR029016">
    <property type="entry name" value="GAF-like_dom_sf"/>
</dbReference>
<dbReference type="Gene3D" id="1.10.10.60">
    <property type="entry name" value="Homeodomain-like"/>
    <property type="match status" value="1"/>
</dbReference>
<reference evidence="7 8" key="1">
    <citation type="submission" date="2023-07" db="EMBL/GenBank/DDBJ databases">
        <title>Citrobacter selenititolerans sp. nov., isolated from seleniferous soil.</title>
        <authorList>
            <person name="Zhang S."/>
            <person name="Li K."/>
            <person name="Peng J."/>
            <person name="Wang H."/>
            <person name="Sun J."/>
            <person name="Guo Y."/>
        </authorList>
    </citation>
    <scope>NUCLEOTIDE SEQUENCE [LARGE SCALE GENOMIC DNA]</scope>
    <source>
        <strain evidence="7 8">S2-9</strain>
    </source>
</reference>
<evidence type="ECO:0000256" key="4">
    <source>
        <dbReference type="ARBA" id="ARBA00023125"/>
    </source>
</evidence>
<protein>
    <submittedName>
        <fullName evidence="7">Sigma-54-dependent Fis family transcriptional regulator</fullName>
    </submittedName>
</protein>
<evidence type="ECO:0000256" key="3">
    <source>
        <dbReference type="ARBA" id="ARBA00023015"/>
    </source>
</evidence>
<dbReference type="SUPFAM" id="SSF55781">
    <property type="entry name" value="GAF domain-like"/>
    <property type="match status" value="1"/>
</dbReference>
<dbReference type="SMART" id="SM00065">
    <property type="entry name" value="GAF"/>
    <property type="match status" value="1"/>
</dbReference>
<keyword evidence="2" id="KW-0067">ATP-binding</keyword>
<dbReference type="Proteomes" id="UP001174867">
    <property type="component" value="Unassembled WGS sequence"/>
</dbReference>
<dbReference type="PROSITE" id="PS50045">
    <property type="entry name" value="SIGMA54_INTERACT_4"/>
    <property type="match status" value="1"/>
</dbReference>
<evidence type="ECO:0000313" key="8">
    <source>
        <dbReference type="Proteomes" id="UP001174867"/>
    </source>
</evidence>
<keyword evidence="3" id="KW-0805">Transcription regulation</keyword>
<dbReference type="Pfam" id="PF01590">
    <property type="entry name" value="GAF"/>
    <property type="match status" value="1"/>
</dbReference>
<dbReference type="InterPro" id="IPR058031">
    <property type="entry name" value="AAA_lid_NorR"/>
</dbReference>
<evidence type="ECO:0000256" key="5">
    <source>
        <dbReference type="ARBA" id="ARBA00023163"/>
    </source>
</evidence>
<dbReference type="PROSITE" id="PS00676">
    <property type="entry name" value="SIGMA54_INTERACT_2"/>
    <property type="match status" value="1"/>
</dbReference>
<dbReference type="InterPro" id="IPR003593">
    <property type="entry name" value="AAA+_ATPase"/>
</dbReference>
<proteinExistence type="predicted"/>
<dbReference type="PROSITE" id="PS00688">
    <property type="entry name" value="SIGMA54_INTERACT_3"/>
    <property type="match status" value="1"/>
</dbReference>
<organism evidence="7 8">
    <name type="scientific">Citrobacter enshiensis</name>
    <dbReference type="NCBI Taxonomy" id="2971264"/>
    <lineage>
        <taxon>Bacteria</taxon>
        <taxon>Pseudomonadati</taxon>
        <taxon>Pseudomonadota</taxon>
        <taxon>Gammaproteobacteria</taxon>
        <taxon>Enterobacterales</taxon>
        <taxon>Enterobacteriaceae</taxon>
        <taxon>Citrobacter</taxon>
    </lineage>
</organism>
<keyword evidence="1" id="KW-0547">Nucleotide-binding</keyword>
<dbReference type="InterPro" id="IPR025662">
    <property type="entry name" value="Sigma_54_int_dom_ATP-bd_1"/>
</dbReference>
<feature type="domain" description="Sigma-54 factor interaction" evidence="6">
    <location>
        <begin position="348"/>
        <end position="577"/>
    </location>
</feature>
<keyword evidence="8" id="KW-1185">Reference proteome</keyword>
<evidence type="ECO:0000256" key="2">
    <source>
        <dbReference type="ARBA" id="ARBA00022840"/>
    </source>
</evidence>
<dbReference type="Gene3D" id="1.10.8.60">
    <property type="match status" value="1"/>
</dbReference>
<accession>A0ABT8PSA6</accession>
<comment type="caution">
    <text evidence="7">The sequence shown here is derived from an EMBL/GenBank/DDBJ whole genome shotgun (WGS) entry which is preliminary data.</text>
</comment>
<evidence type="ECO:0000256" key="1">
    <source>
        <dbReference type="ARBA" id="ARBA00022741"/>
    </source>
</evidence>
<dbReference type="EMBL" id="JAUJYW010000003">
    <property type="protein sequence ID" value="MDN8599216.1"/>
    <property type="molecule type" value="Genomic_DNA"/>
</dbReference>
<dbReference type="SUPFAM" id="SSF46689">
    <property type="entry name" value="Homeodomain-like"/>
    <property type="match status" value="1"/>
</dbReference>
<gene>
    <name evidence="7" type="ORF">Q0A17_07310</name>
</gene>
<dbReference type="CDD" id="cd00009">
    <property type="entry name" value="AAA"/>
    <property type="match status" value="1"/>
</dbReference>
<dbReference type="SMART" id="SM00382">
    <property type="entry name" value="AAA"/>
    <property type="match status" value="1"/>
</dbReference>
<keyword evidence="4" id="KW-0238">DNA-binding</keyword>
<sequence>MTKFDEAIFAPPVGKLLDDVVSTLMHSLTRQNDKASILHAFVPLPPPFSPIQLIELHFPESSFYYRCFDDGTDEIVEEPYLRDVSDSSRHATLLGNTLMAELRFIRTDKGTFTRQDTSLFNWLVRIMTPALESMLTQSSQQESLQSVSKERDHHRVLVDITNSVLSHLNLEELIDDVAREINHFFGITFVSMVLRDTRRTDKFCAWSTDFSQEEQPERLQFILQEQSIMLMQTLRDKHACLLHLEDDPVLWEHDPLLLDLKNNHVGNAFFLPLTFGSHTPGVLLLAHPSRSLFSEENCELLQHIADRVAIAVDNADAWRSMTDLKESLKQENFQLSEQLFASQGAGNIIYQSQAMDDLLSQINIVAQSDSTVLICGETGTGKEVIARAIHQLSLRRDKPLVKINCAAIPASLLESELFGHDKGAFTGAINTHRGRFEIADGGTLFLDEIGDLPLELQPKLLRVLQEREIERLGGNKTIPVNVRMIAATNRDLWQMVEDRQFRSDLFYRLNVFPLEIPPLRERPEDIPLLAKHFTQKMAKRMNRNIDVIPTEALRQLMTWDWPGNVRELENVIERAVLLTRGNSLNLHLNTRQTRLLPPLGSDAPVSGPMSQMLNPATPENDEEERQRIIQVLRETNGIVAGPRGAATRLGMKRTTLLSRMQRLGITAREVL</sequence>
<dbReference type="Gene3D" id="3.30.450.40">
    <property type="match status" value="1"/>
</dbReference>
<dbReference type="Pfam" id="PF25601">
    <property type="entry name" value="AAA_lid_14"/>
    <property type="match status" value="1"/>
</dbReference>
<dbReference type="PANTHER" id="PTHR32071">
    <property type="entry name" value="TRANSCRIPTIONAL REGULATORY PROTEIN"/>
    <property type="match status" value="1"/>
</dbReference>
<dbReference type="InterPro" id="IPR025943">
    <property type="entry name" value="Sigma_54_int_dom_ATP-bd_2"/>
</dbReference>
<dbReference type="InterPro" id="IPR009057">
    <property type="entry name" value="Homeodomain-like_sf"/>
</dbReference>
<dbReference type="InterPro" id="IPR025944">
    <property type="entry name" value="Sigma_54_int_dom_CS"/>
</dbReference>
<dbReference type="PROSITE" id="PS00675">
    <property type="entry name" value="SIGMA54_INTERACT_1"/>
    <property type="match status" value="1"/>
</dbReference>
<dbReference type="InterPro" id="IPR002078">
    <property type="entry name" value="Sigma_54_int"/>
</dbReference>
<dbReference type="RefSeq" id="WP_301697834.1">
    <property type="nucleotide sequence ID" value="NZ_JAUJYW010000003.1"/>
</dbReference>
<dbReference type="Gene3D" id="3.40.50.300">
    <property type="entry name" value="P-loop containing nucleotide triphosphate hydrolases"/>
    <property type="match status" value="1"/>
</dbReference>
<dbReference type="Pfam" id="PF00158">
    <property type="entry name" value="Sigma54_activat"/>
    <property type="match status" value="1"/>
</dbReference>
<evidence type="ECO:0000313" key="7">
    <source>
        <dbReference type="EMBL" id="MDN8599216.1"/>
    </source>
</evidence>
<dbReference type="SUPFAM" id="SSF52540">
    <property type="entry name" value="P-loop containing nucleoside triphosphate hydrolases"/>
    <property type="match status" value="1"/>
</dbReference>
<evidence type="ECO:0000259" key="6">
    <source>
        <dbReference type="PROSITE" id="PS50045"/>
    </source>
</evidence>
<name>A0ABT8PSA6_9ENTR</name>